<dbReference type="Proteomes" id="UP000254263">
    <property type="component" value="Unassembled WGS sequence"/>
</dbReference>
<sequence length="676" mass="78199">MNRASDKALTFSSLFTFLSLLLCVSFASPAQRIVNPDAWRIWLEEYIGIAVQDGRMSETEADDLRDELEAAVSDPQNLNEITREELVRLPFLNEFQIHHFIKYRLEHPPFTSLYDLKNVEGWDMDTIERFLPFVYVPDTVNQSPGPIRMIRDGKSELHLTCTHRATSEEKTYLGKPFATSFRWRHRYKDRLSVAFTAEKDFGEPFFNRYIRGYDAYSGHLMLRKAGALETLILGDFRVGMGLGLILNQAQYGYGGNLFSHRSLPEASSIRPKFSTVEYGYMRGAGARWVSGAWTALLFASQVPHDATIREEEGEEIITSLQNNGLHRTEDELARKNAIGFRSVGGEISFRSGKWRFGIEAARHSWGNRLLRKSYAPYTTSEYSYLQKQFNYGAFYRYENDNAGFRLYGEIARGQEKDALACVQGIEWQQDLTGSYKVLMRYISPRYWSPQSRSFTHFSVPGNEKGLFISAELPAFRSMTLGGYADIYGSPAPRYGREGNTSVLDCTAYLGYSFSRIVKFHLSHRRVNDKESLRKRHFTASLHLLPSSGLWNIQMQARYIRLYNYNKTEENYEYSDYGWSWGMKGDYNSSNRRFRIGLGGAIFNTTGWPARLYASLPRAQYYYEMPFVYGRGYRLSSLLRFRISRNFTLESIWSYHSSKKIIITNRQQYFLGIKLNL</sequence>
<feature type="chain" id="PRO_5016697623" evidence="1">
    <location>
        <begin position="28"/>
        <end position="676"/>
    </location>
</feature>
<dbReference type="RefSeq" id="WP_018360222.1">
    <property type="nucleotide sequence ID" value="NZ_UGTI01000001.1"/>
</dbReference>
<dbReference type="SUPFAM" id="SSF47781">
    <property type="entry name" value="RuvA domain 2-like"/>
    <property type="match status" value="1"/>
</dbReference>
<organism evidence="2 3">
    <name type="scientific">Porphyromonas macacae</name>
    <dbReference type="NCBI Taxonomy" id="28115"/>
    <lineage>
        <taxon>Bacteria</taxon>
        <taxon>Pseudomonadati</taxon>
        <taxon>Bacteroidota</taxon>
        <taxon>Bacteroidia</taxon>
        <taxon>Bacteroidales</taxon>
        <taxon>Porphyromonadaceae</taxon>
        <taxon>Porphyromonas</taxon>
    </lineage>
</organism>
<accession>A0A379DGF5</accession>
<dbReference type="EMBL" id="UGTI01000001">
    <property type="protein sequence ID" value="SUB77426.1"/>
    <property type="molecule type" value="Genomic_DNA"/>
</dbReference>
<protein>
    <submittedName>
        <fullName evidence="2">Helix-hairpin-helix motif</fullName>
    </submittedName>
</protein>
<evidence type="ECO:0000256" key="1">
    <source>
        <dbReference type="SAM" id="SignalP"/>
    </source>
</evidence>
<gene>
    <name evidence="2" type="ORF">NCTC13100_00550</name>
</gene>
<dbReference type="Gene3D" id="1.10.150.280">
    <property type="entry name" value="AF1531-like domain"/>
    <property type="match status" value="1"/>
</dbReference>
<reference evidence="2 3" key="1">
    <citation type="submission" date="2018-06" db="EMBL/GenBank/DDBJ databases">
        <authorList>
            <consortium name="Pathogen Informatics"/>
            <person name="Doyle S."/>
        </authorList>
    </citation>
    <scope>NUCLEOTIDE SEQUENCE [LARGE SCALE GENOMIC DNA]</scope>
    <source>
        <strain evidence="2 3">NCTC13100</strain>
    </source>
</reference>
<name>A0A379DGF5_9PORP</name>
<proteinExistence type="predicted"/>
<evidence type="ECO:0000313" key="3">
    <source>
        <dbReference type="Proteomes" id="UP000254263"/>
    </source>
</evidence>
<feature type="signal peptide" evidence="1">
    <location>
        <begin position="1"/>
        <end position="27"/>
    </location>
</feature>
<evidence type="ECO:0000313" key="2">
    <source>
        <dbReference type="EMBL" id="SUB77426.1"/>
    </source>
</evidence>
<dbReference type="InterPro" id="IPR010994">
    <property type="entry name" value="RuvA_2-like"/>
</dbReference>
<dbReference type="AlphaFoldDB" id="A0A379DGF5"/>
<keyword evidence="1" id="KW-0732">Signal</keyword>